<dbReference type="Pfam" id="PF00293">
    <property type="entry name" value="NUDIX"/>
    <property type="match status" value="1"/>
</dbReference>
<accession>A0AAJ0CDB1</accession>
<dbReference type="PANTHER" id="PTHR43736">
    <property type="entry name" value="ADP-RIBOSE PYROPHOSPHATASE"/>
    <property type="match status" value="1"/>
</dbReference>
<comment type="caution">
    <text evidence="2">The sequence shown here is derived from an EMBL/GenBank/DDBJ whole genome shotgun (WGS) entry which is preliminary data.</text>
</comment>
<evidence type="ECO:0000313" key="2">
    <source>
        <dbReference type="EMBL" id="KAK2589773.1"/>
    </source>
</evidence>
<organism evidence="2 3">
    <name type="scientific">Conoideocrella luteorostrata</name>
    <dbReference type="NCBI Taxonomy" id="1105319"/>
    <lineage>
        <taxon>Eukaryota</taxon>
        <taxon>Fungi</taxon>
        <taxon>Dikarya</taxon>
        <taxon>Ascomycota</taxon>
        <taxon>Pezizomycotina</taxon>
        <taxon>Sordariomycetes</taxon>
        <taxon>Hypocreomycetidae</taxon>
        <taxon>Hypocreales</taxon>
        <taxon>Clavicipitaceae</taxon>
        <taxon>Conoideocrella</taxon>
    </lineage>
</organism>
<protein>
    <recommendedName>
        <fullName evidence="1">Nudix hydrolase domain-containing protein</fullName>
    </recommendedName>
</protein>
<dbReference type="PROSITE" id="PS51462">
    <property type="entry name" value="NUDIX"/>
    <property type="match status" value="1"/>
</dbReference>
<dbReference type="InterPro" id="IPR000086">
    <property type="entry name" value="NUDIX_hydrolase_dom"/>
</dbReference>
<name>A0AAJ0CDB1_9HYPO</name>
<proteinExistence type="predicted"/>
<feature type="domain" description="Nudix hydrolase" evidence="1">
    <location>
        <begin position="35"/>
        <end position="196"/>
    </location>
</feature>
<dbReference type="AlphaFoldDB" id="A0AAJ0CDB1"/>
<dbReference type="Gene3D" id="3.90.79.10">
    <property type="entry name" value="Nucleoside Triphosphate Pyrophosphohydrolase"/>
    <property type="match status" value="1"/>
</dbReference>
<dbReference type="Proteomes" id="UP001251528">
    <property type="component" value="Unassembled WGS sequence"/>
</dbReference>
<keyword evidence="3" id="KW-1185">Reference proteome</keyword>
<gene>
    <name evidence="2" type="ORF">QQS21_012544</name>
</gene>
<dbReference type="InterPro" id="IPR015797">
    <property type="entry name" value="NUDIX_hydrolase-like_dom_sf"/>
</dbReference>
<evidence type="ECO:0000313" key="3">
    <source>
        <dbReference type="Proteomes" id="UP001251528"/>
    </source>
</evidence>
<dbReference type="PANTHER" id="PTHR43736:SF1">
    <property type="entry name" value="DIHYDRONEOPTERIN TRIPHOSPHATE DIPHOSPHATASE"/>
    <property type="match status" value="1"/>
</dbReference>
<dbReference type="SUPFAM" id="SSF55811">
    <property type="entry name" value="Nudix"/>
    <property type="match status" value="1"/>
</dbReference>
<dbReference type="EMBL" id="JASWJB010000556">
    <property type="protein sequence ID" value="KAK2589773.1"/>
    <property type="molecule type" value="Genomic_DNA"/>
</dbReference>
<evidence type="ECO:0000259" key="1">
    <source>
        <dbReference type="PROSITE" id="PS51462"/>
    </source>
</evidence>
<reference evidence="2" key="1">
    <citation type="submission" date="2023-06" db="EMBL/GenBank/DDBJ databases">
        <title>Conoideocrella luteorostrata (Hypocreales: Clavicipitaceae), a potential biocontrol fungus for elongate hemlock scale in United States Christmas tree production areas.</title>
        <authorList>
            <person name="Barrett H."/>
            <person name="Lovett B."/>
            <person name="Macias A.M."/>
            <person name="Stajich J.E."/>
            <person name="Kasson M.T."/>
        </authorList>
    </citation>
    <scope>NUCLEOTIDE SEQUENCE</scope>
    <source>
        <strain evidence="2">ARSEF 14590</strain>
    </source>
</reference>
<sequence length="203" mass="22296">MPDIMDNLTAIATEVEPLLSYTISQFHDATNERPFDKLVAGAAVFRPSPQSTTPEPQILLLQRSKDEAYYPSVYELPSGKVGIADATVCSALFRELKEESGLVGHSVLGRVKDLEYETVKTVKGVGDNGEEAADLKIVRRAVQVNFIVRAQSHDQEIAVNPKEHQNGGWFARAELAGLDITEGMRGIIDEAFQWAQENSALIV</sequence>